<gene>
    <name evidence="3" type="primary">putative AGAP003526-PA</name>
    <name evidence="3" type="ORF">CLUMA_CG012604</name>
</gene>
<dbReference type="AlphaFoldDB" id="A0A1J1IGK8"/>
<dbReference type="Proteomes" id="UP000183832">
    <property type="component" value="Unassembled WGS sequence"/>
</dbReference>
<feature type="compositionally biased region" description="Polar residues" evidence="2">
    <location>
        <begin position="62"/>
        <end position="73"/>
    </location>
</feature>
<feature type="coiled-coil region" evidence="1">
    <location>
        <begin position="108"/>
        <end position="188"/>
    </location>
</feature>
<keyword evidence="1" id="KW-0175">Coiled coil</keyword>
<feature type="region of interest" description="Disordered" evidence="2">
    <location>
        <begin position="54"/>
        <end position="86"/>
    </location>
</feature>
<dbReference type="STRING" id="568069.A0A1J1IGK8"/>
<feature type="coiled-coil region" evidence="1">
    <location>
        <begin position="588"/>
        <end position="615"/>
    </location>
</feature>
<proteinExistence type="predicted"/>
<feature type="coiled-coil region" evidence="1">
    <location>
        <begin position="406"/>
        <end position="556"/>
    </location>
</feature>
<evidence type="ECO:0000313" key="4">
    <source>
        <dbReference type="Proteomes" id="UP000183832"/>
    </source>
</evidence>
<evidence type="ECO:0000256" key="1">
    <source>
        <dbReference type="SAM" id="Coils"/>
    </source>
</evidence>
<protein>
    <submittedName>
        <fullName evidence="3">CLUMA_CG012604, isoform A</fullName>
    </submittedName>
</protein>
<accession>A0A1J1IGK8</accession>
<keyword evidence="4" id="KW-1185">Reference proteome</keyword>
<evidence type="ECO:0000256" key="2">
    <source>
        <dbReference type="SAM" id="MobiDB-lite"/>
    </source>
</evidence>
<evidence type="ECO:0000313" key="3">
    <source>
        <dbReference type="EMBL" id="CRK99381.1"/>
    </source>
</evidence>
<organism evidence="3 4">
    <name type="scientific">Clunio marinus</name>
    <dbReference type="NCBI Taxonomy" id="568069"/>
    <lineage>
        <taxon>Eukaryota</taxon>
        <taxon>Metazoa</taxon>
        <taxon>Ecdysozoa</taxon>
        <taxon>Arthropoda</taxon>
        <taxon>Hexapoda</taxon>
        <taxon>Insecta</taxon>
        <taxon>Pterygota</taxon>
        <taxon>Neoptera</taxon>
        <taxon>Endopterygota</taxon>
        <taxon>Diptera</taxon>
        <taxon>Nematocera</taxon>
        <taxon>Chironomoidea</taxon>
        <taxon>Chironomidae</taxon>
        <taxon>Clunio</taxon>
    </lineage>
</organism>
<dbReference type="EMBL" id="CVRI01000050">
    <property type="protein sequence ID" value="CRK99381.1"/>
    <property type="molecule type" value="Genomic_DNA"/>
</dbReference>
<feature type="coiled-coil region" evidence="1">
    <location>
        <begin position="233"/>
        <end position="347"/>
    </location>
</feature>
<dbReference type="OrthoDB" id="25391at2759"/>
<feature type="coiled-coil region" evidence="1">
    <location>
        <begin position="658"/>
        <end position="703"/>
    </location>
</feature>
<reference evidence="3 4" key="1">
    <citation type="submission" date="2015-04" db="EMBL/GenBank/DDBJ databases">
        <authorList>
            <person name="Syromyatnikov M.Y."/>
            <person name="Popov V.N."/>
        </authorList>
    </citation>
    <scope>NUCLEOTIDE SEQUENCE [LARGE SCALE GENOMIC DNA]</scope>
</reference>
<feature type="region of interest" description="Disordered" evidence="2">
    <location>
        <begin position="1"/>
        <end position="22"/>
    </location>
</feature>
<name>A0A1J1IGK8_9DIPT</name>
<sequence>MNNKGNELSIFQGGPSIHVDNNRQRIEEEEALQDQIRRNVELNNDLQNAFEDFEEEEDVDESVNSTKYSQENSYHQHHHSNGNRQQYRAQQPFQFQFRSEETRCKNVLESKIREIEFVTNQLKSERKQHKNAIDEYEKRLSVAEAEKERALMTRDQMHELLVENKSKLIETEEDNQKHCSKIKFLESENSALIGELEGTKLMLSDIQVKYSMVEKNVKFNAERNTDSILKQAQERHTAQIAMMQQQVDGLKAKYDDIEHDHKNLEIRYKELQRSRESMLIEKSEMINQLNKNLEDAQRQCKDLLSRPDLTQENRQLQSLIHSMELQRKDMKETINTLHKRLEDQTLEMEMMDSIVHECGGNNTSYSECSKFTHKDPLKSKNNGILLGPQARLIWVKDELCKSLNNIKSKRENIKIMEKQLIEKDEEIKKISLNENKALAQLNHYRVEASRLESKTRILEKELNNVSDELNELRKTRSNPHCITNEKYEEIISNLQKEKEPLEMELHEIKTDFENMIMKNSVLSDREKDLQMTIAYLEKELKKLQNHSSSIGDLEKREREKVQKLPEDLERLQLAEMKVDKGTQIEDLSDKVKRNCQNCEENLTKLEQKSTELEVRGEQLKLLKFTIIQEREESEAILRETENGFESSIEKYRLRYEDNLRHTEEMTRHLNEKKELINEERISIECLKKQIHEERKLLLKREEETLEKVGKLEQENRKAIGELNEKYLSAKKTAINYKQYSEDKEKHFRNECERIKSSCIQKISKAEQCFKETLMKKEKGYQERLTKIEADFEAKVGEWNHKHEKHE</sequence>